<evidence type="ECO:0000313" key="2">
    <source>
        <dbReference type="EMBL" id="CEA16991.1"/>
    </source>
</evidence>
<dbReference type="OrthoDB" id="1017174at2"/>
<gene>
    <name evidence="2" type="ORF">ING2E5B_2264</name>
</gene>
<keyword evidence="1" id="KW-0175">Coiled coil</keyword>
<dbReference type="Proteomes" id="UP000032417">
    <property type="component" value="Chromosome 1"/>
</dbReference>
<organism evidence="2 3">
    <name type="scientific">Fermentimonas caenicola</name>
    <dbReference type="NCBI Taxonomy" id="1562970"/>
    <lineage>
        <taxon>Bacteria</taxon>
        <taxon>Pseudomonadati</taxon>
        <taxon>Bacteroidota</taxon>
        <taxon>Bacteroidia</taxon>
        <taxon>Bacteroidales</taxon>
        <taxon>Dysgonomonadaceae</taxon>
        <taxon>Fermentimonas</taxon>
    </lineage>
</organism>
<sequence length="486" mass="58546">MRAKVYVETNKKDIYYYDHVKKAVYDLYPLRVDKIQTLEYFNNNLYADARFRAFKKNNNDKIKESDFKELPGEVNRNIAYKVRIELLNVISDDDTFIFAHNILALGINKYVESHRLNICKPKLESLDVISKIENLICEYKEDYPKSNLSEFLMQKDNWEFYCNHNSELQKDEKWWLEAFNYAYELFDKVRVKYYDPFKAQYIIKNIYFNDKEFEPIIVAIIKNLIDNYNCNNDDEKRKRLKMLSVMIEEYNSESYLNIDKYYQKKLPSLNPDKINWLKATKVFNYNIIRKWVFHDSFNHDQRLNIINLIEKKYYKEKVSYPDILIYDLSEYFQNLRDEVNSNLIKECDEVNSYNESSFMKEIEALKIDLFQKTNEVERLYRENEALKKENQKLAKDVSDDGMTVSQLAITFYYFFNELGVNFGNSDKTEWAKLIHIITGKSRERIRRALNIEFDTKISQKNLRYIAGCFHNLFPLIEDKIIKDIKE</sequence>
<dbReference type="KEGG" id="pbt:ING2E5B_2264"/>
<accession>A0A098C3H6</accession>
<dbReference type="EMBL" id="LN515532">
    <property type="protein sequence ID" value="CEA16991.1"/>
    <property type="molecule type" value="Genomic_DNA"/>
</dbReference>
<reference evidence="2 3" key="1">
    <citation type="submission" date="2014-08" db="EMBL/GenBank/DDBJ databases">
        <authorList>
            <person name="Wibberg D."/>
        </authorList>
    </citation>
    <scope>NUCLEOTIDE SEQUENCE [LARGE SCALE GENOMIC DNA]</scope>
    <source>
        <strain evidence="3">ING2-E5B</strain>
    </source>
</reference>
<protein>
    <submittedName>
        <fullName evidence="2">Uncharacterized protein</fullName>
    </submittedName>
</protein>
<dbReference type="AlphaFoldDB" id="A0A098C3H6"/>
<proteinExistence type="predicted"/>
<dbReference type="HOGENOM" id="CLU_561242_0_0_10"/>
<feature type="coiled-coil region" evidence="1">
    <location>
        <begin position="362"/>
        <end position="396"/>
    </location>
</feature>
<name>A0A098C3H6_9BACT</name>
<dbReference type="STRING" id="1562970.ING2E5B_2264"/>
<keyword evidence="3" id="KW-1185">Reference proteome</keyword>
<evidence type="ECO:0000313" key="3">
    <source>
        <dbReference type="Proteomes" id="UP000032417"/>
    </source>
</evidence>
<evidence type="ECO:0000256" key="1">
    <source>
        <dbReference type="SAM" id="Coils"/>
    </source>
</evidence>